<dbReference type="InterPro" id="IPR003439">
    <property type="entry name" value="ABC_transporter-like_ATP-bd"/>
</dbReference>
<evidence type="ECO:0000313" key="6">
    <source>
        <dbReference type="Proteomes" id="UP000005926"/>
    </source>
</evidence>
<sequence>MENSIQVKSLVKRYKDLMALNHFDIEIRKGELLALLGPNGCGKTTAINSMLGFLTFDSGEVTVLGESKFPLSNKVRREIGIVPQDLAYLDNLTVEENIDFFCGLYISDSKQRKQYVQEAIEFVELQDFRKFVPKKLSGGLKRRLNIACGIVHKPSLIFFDEPTVAVDTQSRSFILEGIRKLNEQGSTIIYTTHYLDEVDGLSDRIVIMDKGKSIVSGTSQELKKSIATSEIIQVELSTVPTEEQVARLKQIPHVLVLEQHKDHLKFNFEQGTNHLLHVANALEELNLSYVRLYSEQPSLDDVFLAYTGKGLRDS</sequence>
<dbReference type="EMBL" id="ACKZ01000019">
    <property type="protein sequence ID" value="EEW37236.1"/>
    <property type="molecule type" value="Genomic_DNA"/>
</dbReference>
<evidence type="ECO:0000259" key="4">
    <source>
        <dbReference type="PROSITE" id="PS50893"/>
    </source>
</evidence>
<dbReference type="Pfam" id="PF13732">
    <property type="entry name" value="DrrA1-3_C"/>
    <property type="match status" value="1"/>
</dbReference>
<reference evidence="5 6" key="1">
    <citation type="submission" date="2009-08" db="EMBL/GenBank/DDBJ databases">
        <authorList>
            <person name="Muzny D."/>
            <person name="Qin X."/>
            <person name="Deng J."/>
            <person name="Jiang H."/>
            <person name="Liu Y."/>
            <person name="Qu J."/>
            <person name="Song X.-Z."/>
            <person name="Zhang L."/>
            <person name="Thornton R."/>
            <person name="Coyle M."/>
            <person name="Francisco L."/>
            <person name="Jackson L."/>
            <person name="Javaid M."/>
            <person name="Korchina V."/>
            <person name="Kovar C."/>
            <person name="Mata R."/>
            <person name="Mathew T."/>
            <person name="Ngo R."/>
            <person name="Nguyen L."/>
            <person name="Nguyen N."/>
            <person name="Okwuonu G."/>
            <person name="Ongeri F."/>
            <person name="Pham C."/>
            <person name="Simmons D."/>
            <person name="Wilczek-Boney K."/>
            <person name="Hale W."/>
            <person name="Jakkamsetti A."/>
            <person name="Pham P."/>
            <person name="Ruth R."/>
            <person name="San Lucas F."/>
            <person name="Warren J."/>
            <person name="Zhang J."/>
            <person name="Zhao Z."/>
            <person name="Zhou C."/>
            <person name="Zhu D."/>
            <person name="Lee S."/>
            <person name="Bess C."/>
            <person name="Blankenburg K."/>
            <person name="Forbes L."/>
            <person name="Fu Q."/>
            <person name="Gubbala S."/>
            <person name="Hirani K."/>
            <person name="Jayaseelan J.C."/>
            <person name="Lara F."/>
            <person name="Munidasa M."/>
            <person name="Palculict T."/>
            <person name="Patil S."/>
            <person name="Pu L.-L."/>
            <person name="Saada N."/>
            <person name="Tang L."/>
            <person name="Weissenberger G."/>
            <person name="Zhu Y."/>
            <person name="Hemphill L."/>
            <person name="Shang Y."/>
            <person name="Youmans B."/>
            <person name="Ayvaz T."/>
            <person name="Ross M."/>
            <person name="Santibanez J."/>
            <person name="Aqrawi P."/>
            <person name="Gross S."/>
            <person name="Joshi V."/>
            <person name="Fowler G."/>
            <person name="Nazareth L."/>
            <person name="Reid J."/>
            <person name="Worley K."/>
            <person name="Petrosino J."/>
            <person name="Highlander S."/>
            <person name="Gibbs R."/>
        </authorList>
    </citation>
    <scope>NUCLEOTIDE SEQUENCE [LARGE SCALE GENOMIC DNA]</scope>
    <source>
        <strain evidence="5 6">ATCC 49175</strain>
    </source>
</reference>
<dbReference type="GO" id="GO:0016887">
    <property type="term" value="F:ATP hydrolysis activity"/>
    <property type="evidence" value="ECO:0007669"/>
    <property type="project" value="InterPro"/>
</dbReference>
<dbReference type="InterPro" id="IPR025302">
    <property type="entry name" value="DrrA1/2-like_C"/>
</dbReference>
<evidence type="ECO:0000256" key="1">
    <source>
        <dbReference type="ARBA" id="ARBA00022448"/>
    </source>
</evidence>
<dbReference type="GeneID" id="78411777"/>
<evidence type="ECO:0000313" key="5">
    <source>
        <dbReference type="EMBL" id="EEW37236.1"/>
    </source>
</evidence>
<evidence type="ECO:0000256" key="3">
    <source>
        <dbReference type="ARBA" id="ARBA00022840"/>
    </source>
</evidence>
<dbReference type="PROSITE" id="PS50893">
    <property type="entry name" value="ABC_TRANSPORTER_2"/>
    <property type="match status" value="1"/>
</dbReference>
<name>C8NGH8_9LACT</name>
<dbReference type="eggNOG" id="COG1131">
    <property type="taxonomic scope" value="Bacteria"/>
</dbReference>
<dbReference type="InterPro" id="IPR003593">
    <property type="entry name" value="AAA+_ATPase"/>
</dbReference>
<dbReference type="SUPFAM" id="SSF52540">
    <property type="entry name" value="P-loop containing nucleoside triphosphate hydrolases"/>
    <property type="match status" value="1"/>
</dbReference>
<gene>
    <name evidence="5" type="ORF">HMPREF0444_1023</name>
</gene>
<accession>C8NGH8</accession>
<dbReference type="PANTHER" id="PTHR43582:SF2">
    <property type="entry name" value="LINEARMYCIN RESISTANCE ATP-BINDING PROTEIN LNRL"/>
    <property type="match status" value="1"/>
</dbReference>
<dbReference type="RefSeq" id="WP_005607123.1">
    <property type="nucleotide sequence ID" value="NZ_CP102283.1"/>
</dbReference>
<protein>
    <submittedName>
        <fullName evidence="5">ABC transporter, ATP-binding protein</fullName>
    </submittedName>
</protein>
<dbReference type="Gene3D" id="3.40.50.300">
    <property type="entry name" value="P-loop containing nucleotide triphosphate hydrolases"/>
    <property type="match status" value="1"/>
</dbReference>
<dbReference type="Pfam" id="PF00005">
    <property type="entry name" value="ABC_tran"/>
    <property type="match status" value="1"/>
</dbReference>
<proteinExistence type="predicted"/>
<dbReference type="HOGENOM" id="CLU_000604_1_2_9"/>
<comment type="caution">
    <text evidence="5">The sequence shown here is derived from an EMBL/GenBank/DDBJ whole genome shotgun (WGS) entry which is preliminary data.</text>
</comment>
<dbReference type="PANTHER" id="PTHR43582">
    <property type="entry name" value="LINEARMYCIN RESISTANCE ATP-BINDING PROTEIN LNRL"/>
    <property type="match status" value="1"/>
</dbReference>
<dbReference type="STRING" id="638301.HMPREF0444_1023"/>
<dbReference type="InterPro" id="IPR027417">
    <property type="entry name" value="P-loop_NTPase"/>
</dbReference>
<feature type="domain" description="ABC transporter" evidence="4">
    <location>
        <begin position="5"/>
        <end position="235"/>
    </location>
</feature>
<dbReference type="AlphaFoldDB" id="C8NGH8"/>
<keyword evidence="6" id="KW-1185">Reference proteome</keyword>
<dbReference type="Proteomes" id="UP000005926">
    <property type="component" value="Unassembled WGS sequence"/>
</dbReference>
<keyword evidence="1" id="KW-0813">Transport</keyword>
<dbReference type="SMART" id="SM00382">
    <property type="entry name" value="AAA"/>
    <property type="match status" value="1"/>
</dbReference>
<dbReference type="GO" id="GO:0005524">
    <property type="term" value="F:ATP binding"/>
    <property type="evidence" value="ECO:0007669"/>
    <property type="project" value="UniProtKB-KW"/>
</dbReference>
<keyword evidence="3 5" id="KW-0067">ATP-binding</keyword>
<keyword evidence="2" id="KW-0547">Nucleotide-binding</keyword>
<evidence type="ECO:0000256" key="2">
    <source>
        <dbReference type="ARBA" id="ARBA00022741"/>
    </source>
</evidence>
<organism evidence="5 6">
    <name type="scientific">Granulicatella adiacens ATCC 49175</name>
    <dbReference type="NCBI Taxonomy" id="638301"/>
    <lineage>
        <taxon>Bacteria</taxon>
        <taxon>Bacillati</taxon>
        <taxon>Bacillota</taxon>
        <taxon>Bacilli</taxon>
        <taxon>Lactobacillales</taxon>
        <taxon>Carnobacteriaceae</taxon>
        <taxon>Granulicatella</taxon>
    </lineage>
</organism>